<sequence>MVHGRELITPHLPIHGRGTWFVKAILLHPIFRKVVGLWKLWCGAGVLLFLVEKARKRRQQQLQQFAKPPPAAPVSVSGAVVPRPRPRFAELLLSKTGGFFAAGFLEFL</sequence>
<evidence type="ECO:0000313" key="3">
    <source>
        <dbReference type="Proteomes" id="UP000186817"/>
    </source>
</evidence>
<dbReference type="AlphaFoldDB" id="A0A1Q9E336"/>
<gene>
    <name evidence="2" type="ORF">AK812_SmicGene15354</name>
</gene>
<comment type="caution">
    <text evidence="2">The sequence shown here is derived from an EMBL/GenBank/DDBJ whole genome shotgun (WGS) entry which is preliminary data.</text>
</comment>
<reference evidence="2 3" key="1">
    <citation type="submission" date="2016-02" db="EMBL/GenBank/DDBJ databases">
        <title>Genome analysis of coral dinoflagellate symbionts highlights evolutionary adaptations to a symbiotic lifestyle.</title>
        <authorList>
            <person name="Aranda M."/>
            <person name="Li Y."/>
            <person name="Liew Y.J."/>
            <person name="Baumgarten S."/>
            <person name="Simakov O."/>
            <person name="Wilson M."/>
            <person name="Piel J."/>
            <person name="Ashoor H."/>
            <person name="Bougouffa S."/>
            <person name="Bajic V.B."/>
            <person name="Ryu T."/>
            <person name="Ravasi T."/>
            <person name="Bayer T."/>
            <person name="Micklem G."/>
            <person name="Kim H."/>
            <person name="Bhak J."/>
            <person name="Lajeunesse T.C."/>
            <person name="Voolstra C.R."/>
        </authorList>
    </citation>
    <scope>NUCLEOTIDE SEQUENCE [LARGE SCALE GENOMIC DNA]</scope>
    <source>
        <strain evidence="2 3">CCMP2467</strain>
    </source>
</reference>
<keyword evidence="1" id="KW-1133">Transmembrane helix</keyword>
<name>A0A1Q9E336_SYMMI</name>
<dbReference type="EMBL" id="LSRX01000279">
    <property type="protein sequence ID" value="OLQ01842.1"/>
    <property type="molecule type" value="Genomic_DNA"/>
</dbReference>
<evidence type="ECO:0000256" key="1">
    <source>
        <dbReference type="SAM" id="Phobius"/>
    </source>
</evidence>
<accession>A0A1Q9E336</accession>
<evidence type="ECO:0000313" key="2">
    <source>
        <dbReference type="EMBL" id="OLQ01842.1"/>
    </source>
</evidence>
<proteinExistence type="predicted"/>
<keyword evidence="3" id="KW-1185">Reference proteome</keyword>
<keyword evidence="1" id="KW-0472">Membrane</keyword>
<organism evidence="2 3">
    <name type="scientific">Symbiodinium microadriaticum</name>
    <name type="common">Dinoflagellate</name>
    <name type="synonym">Zooxanthella microadriatica</name>
    <dbReference type="NCBI Taxonomy" id="2951"/>
    <lineage>
        <taxon>Eukaryota</taxon>
        <taxon>Sar</taxon>
        <taxon>Alveolata</taxon>
        <taxon>Dinophyceae</taxon>
        <taxon>Suessiales</taxon>
        <taxon>Symbiodiniaceae</taxon>
        <taxon>Symbiodinium</taxon>
    </lineage>
</organism>
<keyword evidence="1" id="KW-0812">Transmembrane</keyword>
<dbReference type="Proteomes" id="UP000186817">
    <property type="component" value="Unassembled WGS sequence"/>
</dbReference>
<protein>
    <submittedName>
        <fullName evidence="2">Uncharacterized protein</fullName>
    </submittedName>
</protein>
<feature type="transmembrane region" description="Helical" evidence="1">
    <location>
        <begin position="30"/>
        <end position="51"/>
    </location>
</feature>